<dbReference type="EMBL" id="JADJOT010000009">
    <property type="protein sequence ID" value="MBK7954515.1"/>
    <property type="molecule type" value="Genomic_DNA"/>
</dbReference>
<accession>A0A935THZ1</accession>
<name>A0A935THZ1_9PROT</name>
<organism evidence="1 2">
    <name type="scientific">Candidatus Accumulibacter affinis</name>
    <dbReference type="NCBI Taxonomy" id="2954384"/>
    <lineage>
        <taxon>Bacteria</taxon>
        <taxon>Pseudomonadati</taxon>
        <taxon>Pseudomonadota</taxon>
        <taxon>Betaproteobacteria</taxon>
        <taxon>Candidatus Accumulibacter</taxon>
    </lineage>
</organism>
<dbReference type="Proteomes" id="UP000706151">
    <property type="component" value="Unassembled WGS sequence"/>
</dbReference>
<gene>
    <name evidence="1" type="ORF">IPK02_11455</name>
</gene>
<sequence>MRESSGSMPAGREIGRGTPVFANFPTAALYGTYGQSVRARVSDADNQTTETTLHFGVIWDGTLALPPCEQLNQHNCIP</sequence>
<comment type="caution">
    <text evidence="1">The sequence shown here is derived from an EMBL/GenBank/DDBJ whole genome shotgun (WGS) entry which is preliminary data.</text>
</comment>
<dbReference type="AlphaFoldDB" id="A0A935THZ1"/>
<reference evidence="1 2" key="1">
    <citation type="submission" date="2020-10" db="EMBL/GenBank/DDBJ databases">
        <title>Connecting structure to function with the recovery of over 1000 high-quality activated sludge metagenome-assembled genomes encoding full-length rRNA genes using long-read sequencing.</title>
        <authorList>
            <person name="Singleton C.M."/>
            <person name="Petriglieri F."/>
            <person name="Kristensen J.M."/>
            <person name="Kirkegaard R.H."/>
            <person name="Michaelsen T.Y."/>
            <person name="Andersen M.H."/>
            <person name="Karst S.M."/>
            <person name="Dueholm M.S."/>
            <person name="Nielsen P.H."/>
            <person name="Albertsen M."/>
        </authorList>
    </citation>
    <scope>NUCLEOTIDE SEQUENCE [LARGE SCALE GENOMIC DNA]</scope>
    <source>
        <strain evidence="1">Fred_18-Q3-R57-64_BAT3C.720</strain>
    </source>
</reference>
<proteinExistence type="predicted"/>
<protein>
    <submittedName>
        <fullName evidence="1">Uncharacterized protein</fullName>
    </submittedName>
</protein>
<evidence type="ECO:0000313" key="2">
    <source>
        <dbReference type="Proteomes" id="UP000706151"/>
    </source>
</evidence>
<evidence type="ECO:0000313" key="1">
    <source>
        <dbReference type="EMBL" id="MBK7954515.1"/>
    </source>
</evidence>